<dbReference type="Pfam" id="PF09531">
    <property type="entry name" value="Ndc1_Nup"/>
    <property type="match status" value="2"/>
</dbReference>
<feature type="transmembrane region" description="Helical" evidence="13">
    <location>
        <begin position="31"/>
        <end position="53"/>
    </location>
</feature>
<protein>
    <submittedName>
        <fullName evidence="14">1-aminocyclopropane-1-carboxylate synthase 1</fullName>
    </submittedName>
</protein>
<sequence length="561" mass="62502">MSVSAAFDRTLFRDKDGGGWAGGDTIVKHRFFSFLIWQFLQSTLLLFLAKTLFLLPFTQNPFTPVFLSLASFVSFHLALLLLSVSLFFVSSPHPLPFASPFEVSVSFVRLIFVAGGDRSLLRRRVRVSLSFVLFVSLCAVAGALSAICVCWGCDAYYDGGSRLKEVGVLGILGFRGFVLGLFYGVHYVYKRRWVLMFPIIQRPPFFSFKMGLPLAIRRALKLSAFGFVISGVMAFFLHMEYGSQGSLSKFVAEQVVFYIGSFVVILCWELAHHLHQVLHTKRFLFAPSKGSAAAETNPSEPLLATLEESMPKSLLQYLAYLDLCMVCENNVDTWRRAAFFEETGETYKRVIAACLWPLEELTKNLAEGLQSSSSEKSMQLSDQLSSPTERLAVLKLHESFFDSQLCAWCARILASLTARSHKEDKFGVAQISGSNAAVISTLLSALLAVETLMGKKTHMQSAHLMGPARIKWATVNTGRRESTSGAMQKIRGSPLYDEAYFIADVLKTSVFCLVSAFHDEMINSGKAGLLEKDWIISSKPIYGTTELLVHKLRQFLDFQAN</sequence>
<evidence type="ECO:0000256" key="5">
    <source>
        <dbReference type="ARBA" id="ARBA00022692"/>
    </source>
</evidence>
<dbReference type="GO" id="GO:0015031">
    <property type="term" value="P:protein transport"/>
    <property type="evidence" value="ECO:0007669"/>
    <property type="project" value="UniProtKB-KW"/>
</dbReference>
<feature type="transmembrane region" description="Helical" evidence="13">
    <location>
        <begin position="65"/>
        <end position="89"/>
    </location>
</feature>
<dbReference type="GO" id="GO:0031965">
    <property type="term" value="C:nuclear membrane"/>
    <property type="evidence" value="ECO:0007669"/>
    <property type="project" value="UniProtKB-SubCell"/>
</dbReference>
<name>A0A5A7RHX8_STRAF</name>
<feature type="transmembrane region" description="Helical" evidence="13">
    <location>
        <begin position="251"/>
        <end position="271"/>
    </location>
</feature>
<dbReference type="GO" id="GO:0006999">
    <property type="term" value="P:nuclear pore organization"/>
    <property type="evidence" value="ECO:0007669"/>
    <property type="project" value="TreeGrafter"/>
</dbReference>
<dbReference type="InterPro" id="IPR019049">
    <property type="entry name" value="Nucleoporin_prot_Ndc1/Nup"/>
</dbReference>
<dbReference type="GO" id="GO:0030674">
    <property type="term" value="F:protein-macromolecule adaptor activity"/>
    <property type="evidence" value="ECO:0007669"/>
    <property type="project" value="TreeGrafter"/>
</dbReference>
<dbReference type="PANTHER" id="PTHR13269">
    <property type="entry name" value="NUCLEOPORIN NDC1"/>
    <property type="match status" value="1"/>
</dbReference>
<organism evidence="14 15">
    <name type="scientific">Striga asiatica</name>
    <name type="common">Asiatic witchweed</name>
    <name type="synonym">Buchnera asiatica</name>
    <dbReference type="NCBI Taxonomy" id="4170"/>
    <lineage>
        <taxon>Eukaryota</taxon>
        <taxon>Viridiplantae</taxon>
        <taxon>Streptophyta</taxon>
        <taxon>Embryophyta</taxon>
        <taxon>Tracheophyta</taxon>
        <taxon>Spermatophyta</taxon>
        <taxon>Magnoliopsida</taxon>
        <taxon>eudicotyledons</taxon>
        <taxon>Gunneridae</taxon>
        <taxon>Pentapetalae</taxon>
        <taxon>asterids</taxon>
        <taxon>lamiids</taxon>
        <taxon>Lamiales</taxon>
        <taxon>Orobanchaceae</taxon>
        <taxon>Buchnereae</taxon>
        <taxon>Striga</taxon>
    </lineage>
</organism>
<feature type="transmembrane region" description="Helical" evidence="13">
    <location>
        <begin position="169"/>
        <end position="189"/>
    </location>
</feature>
<evidence type="ECO:0000256" key="11">
    <source>
        <dbReference type="ARBA" id="ARBA00023136"/>
    </source>
</evidence>
<evidence type="ECO:0000313" key="15">
    <source>
        <dbReference type="Proteomes" id="UP000325081"/>
    </source>
</evidence>
<feature type="transmembrane region" description="Helical" evidence="13">
    <location>
        <begin position="219"/>
        <end position="239"/>
    </location>
</feature>
<dbReference type="AlphaFoldDB" id="A0A5A7RHX8"/>
<dbReference type="GO" id="GO:0070762">
    <property type="term" value="C:nuclear pore transmembrane ring"/>
    <property type="evidence" value="ECO:0007669"/>
    <property type="project" value="TreeGrafter"/>
</dbReference>
<dbReference type="GO" id="GO:0051028">
    <property type="term" value="P:mRNA transport"/>
    <property type="evidence" value="ECO:0007669"/>
    <property type="project" value="UniProtKB-KW"/>
</dbReference>
<dbReference type="PANTHER" id="PTHR13269:SF6">
    <property type="entry name" value="NUCLEOPORIN NDC1"/>
    <property type="match status" value="1"/>
</dbReference>
<accession>A0A5A7RHX8</accession>
<proteinExistence type="inferred from homology"/>
<dbReference type="Proteomes" id="UP000325081">
    <property type="component" value="Unassembled WGS sequence"/>
</dbReference>
<keyword evidence="9" id="KW-0811">Translocation</keyword>
<keyword evidence="15" id="KW-1185">Reference proteome</keyword>
<feature type="transmembrane region" description="Helical" evidence="13">
    <location>
        <begin position="95"/>
        <end position="115"/>
    </location>
</feature>
<evidence type="ECO:0000256" key="7">
    <source>
        <dbReference type="ARBA" id="ARBA00022927"/>
    </source>
</evidence>
<evidence type="ECO:0000256" key="9">
    <source>
        <dbReference type="ARBA" id="ARBA00023010"/>
    </source>
</evidence>
<keyword evidence="4" id="KW-0813">Transport</keyword>
<keyword evidence="5 13" id="KW-0812">Transmembrane</keyword>
<keyword evidence="10" id="KW-0906">Nuclear pore complex</keyword>
<evidence type="ECO:0000256" key="13">
    <source>
        <dbReference type="SAM" id="Phobius"/>
    </source>
</evidence>
<evidence type="ECO:0000256" key="4">
    <source>
        <dbReference type="ARBA" id="ARBA00022448"/>
    </source>
</evidence>
<evidence type="ECO:0000256" key="8">
    <source>
        <dbReference type="ARBA" id="ARBA00022989"/>
    </source>
</evidence>
<keyword evidence="6" id="KW-0509">mRNA transport</keyword>
<dbReference type="OrthoDB" id="67850at2759"/>
<evidence type="ECO:0000256" key="6">
    <source>
        <dbReference type="ARBA" id="ARBA00022816"/>
    </source>
</evidence>
<evidence type="ECO:0000256" key="2">
    <source>
        <dbReference type="ARBA" id="ARBA00004567"/>
    </source>
</evidence>
<evidence type="ECO:0000256" key="10">
    <source>
        <dbReference type="ARBA" id="ARBA00023132"/>
    </source>
</evidence>
<evidence type="ECO:0000256" key="1">
    <source>
        <dbReference type="ARBA" id="ARBA00004232"/>
    </source>
</evidence>
<evidence type="ECO:0000256" key="12">
    <source>
        <dbReference type="ARBA" id="ARBA00023242"/>
    </source>
</evidence>
<comment type="subcellular location">
    <subcellularLocation>
        <location evidence="1">Nucleus membrane</location>
        <topology evidence="1">Multi-pass membrane protein</topology>
    </subcellularLocation>
    <subcellularLocation>
        <location evidence="2">Nucleus</location>
        <location evidence="2">Nuclear pore complex</location>
    </subcellularLocation>
</comment>
<keyword evidence="8 13" id="KW-1133">Transmembrane helix</keyword>
<feature type="transmembrane region" description="Helical" evidence="13">
    <location>
        <begin position="127"/>
        <end position="157"/>
    </location>
</feature>
<reference evidence="15" key="1">
    <citation type="journal article" date="2019" name="Curr. Biol.">
        <title>Genome Sequence of Striga asiatica Provides Insight into the Evolution of Plant Parasitism.</title>
        <authorList>
            <person name="Yoshida S."/>
            <person name="Kim S."/>
            <person name="Wafula E.K."/>
            <person name="Tanskanen J."/>
            <person name="Kim Y.M."/>
            <person name="Honaas L."/>
            <person name="Yang Z."/>
            <person name="Spallek T."/>
            <person name="Conn C.E."/>
            <person name="Ichihashi Y."/>
            <person name="Cheong K."/>
            <person name="Cui S."/>
            <person name="Der J.P."/>
            <person name="Gundlach H."/>
            <person name="Jiao Y."/>
            <person name="Hori C."/>
            <person name="Ishida J.K."/>
            <person name="Kasahara H."/>
            <person name="Kiba T."/>
            <person name="Kim M.S."/>
            <person name="Koo N."/>
            <person name="Laohavisit A."/>
            <person name="Lee Y.H."/>
            <person name="Lumba S."/>
            <person name="McCourt P."/>
            <person name="Mortimer J.C."/>
            <person name="Mutuku J.M."/>
            <person name="Nomura T."/>
            <person name="Sasaki-Sekimoto Y."/>
            <person name="Seto Y."/>
            <person name="Wang Y."/>
            <person name="Wakatake T."/>
            <person name="Sakakibara H."/>
            <person name="Demura T."/>
            <person name="Yamaguchi S."/>
            <person name="Yoneyama K."/>
            <person name="Manabe R.I."/>
            <person name="Nelson D.C."/>
            <person name="Schulman A.H."/>
            <person name="Timko M.P."/>
            <person name="dePamphilis C.W."/>
            <person name="Choi D."/>
            <person name="Shirasu K."/>
        </authorList>
    </citation>
    <scope>NUCLEOTIDE SEQUENCE [LARGE SCALE GENOMIC DNA]</scope>
    <source>
        <strain evidence="15">cv. UVA1</strain>
    </source>
</reference>
<comment type="caution">
    <text evidence="14">The sequence shown here is derived from an EMBL/GenBank/DDBJ whole genome shotgun (WGS) entry which is preliminary data.</text>
</comment>
<evidence type="ECO:0000256" key="3">
    <source>
        <dbReference type="ARBA" id="ARBA00005760"/>
    </source>
</evidence>
<evidence type="ECO:0000313" key="14">
    <source>
        <dbReference type="EMBL" id="GER56718.1"/>
    </source>
</evidence>
<dbReference type="EMBL" id="BKCP01012737">
    <property type="protein sequence ID" value="GER56718.1"/>
    <property type="molecule type" value="Genomic_DNA"/>
</dbReference>
<comment type="similarity">
    <text evidence="3">Belongs to the NDC1 family.</text>
</comment>
<keyword evidence="7" id="KW-0653">Protein transport</keyword>
<keyword evidence="12" id="KW-0539">Nucleus</keyword>
<gene>
    <name evidence="14" type="ORF">STAS_34447</name>
</gene>
<keyword evidence="11 13" id="KW-0472">Membrane</keyword>